<dbReference type="InterPro" id="IPR032435">
    <property type="entry name" value="STML2-like_C"/>
</dbReference>
<accession>A0ABQ8DS97</accession>
<evidence type="ECO:0000256" key="1">
    <source>
        <dbReference type="ARBA" id="ARBA00008164"/>
    </source>
</evidence>
<comment type="caution">
    <text evidence="3">The sequence shown here is derived from an EMBL/GenBank/DDBJ whole genome shotgun (WGS) entry which is preliminary data.</text>
</comment>
<dbReference type="SUPFAM" id="SSF117892">
    <property type="entry name" value="Band 7/SPFH domain"/>
    <property type="match status" value="1"/>
</dbReference>
<dbReference type="InterPro" id="IPR036013">
    <property type="entry name" value="Band_7/SPFH_dom_sf"/>
</dbReference>
<organism evidence="3 4">
    <name type="scientific">Brassica napus</name>
    <name type="common">Rape</name>
    <dbReference type="NCBI Taxonomy" id="3708"/>
    <lineage>
        <taxon>Eukaryota</taxon>
        <taxon>Viridiplantae</taxon>
        <taxon>Streptophyta</taxon>
        <taxon>Embryophyta</taxon>
        <taxon>Tracheophyta</taxon>
        <taxon>Spermatophyta</taxon>
        <taxon>Magnoliopsida</taxon>
        <taxon>eudicotyledons</taxon>
        <taxon>Gunneridae</taxon>
        <taxon>Pentapetalae</taxon>
        <taxon>rosids</taxon>
        <taxon>malvids</taxon>
        <taxon>Brassicales</taxon>
        <taxon>Brassicaceae</taxon>
        <taxon>Brassiceae</taxon>
        <taxon>Brassica</taxon>
    </lineage>
</organism>
<dbReference type="Gene3D" id="3.30.479.30">
    <property type="entry name" value="Band 7 domain"/>
    <property type="match status" value="1"/>
</dbReference>
<proteinExistence type="inferred from homology"/>
<dbReference type="Proteomes" id="UP000824890">
    <property type="component" value="Unassembled WGS sequence"/>
</dbReference>
<protein>
    <recommendedName>
        <fullName evidence="2">STML2-like C-terminal extension domain-containing protein</fullName>
    </recommendedName>
</protein>
<dbReference type="EMBL" id="JAGKQM010000003">
    <property type="protein sequence ID" value="KAH0932237.1"/>
    <property type="molecule type" value="Genomic_DNA"/>
</dbReference>
<dbReference type="Pfam" id="PF16200">
    <property type="entry name" value="Band_7_C"/>
    <property type="match status" value="1"/>
</dbReference>
<dbReference type="PANTHER" id="PTHR43327">
    <property type="entry name" value="STOMATIN-LIKE PROTEIN 2, MITOCHONDRIAL"/>
    <property type="match status" value="1"/>
</dbReference>
<keyword evidence="4" id="KW-1185">Reference proteome</keyword>
<evidence type="ECO:0000313" key="3">
    <source>
        <dbReference type="EMBL" id="KAH0932237.1"/>
    </source>
</evidence>
<reference evidence="3 4" key="1">
    <citation type="submission" date="2021-05" db="EMBL/GenBank/DDBJ databases">
        <title>Genome Assembly of Synthetic Allotetraploid Brassica napus Reveals Homoeologous Exchanges between Subgenomes.</title>
        <authorList>
            <person name="Davis J.T."/>
        </authorList>
    </citation>
    <scope>NUCLEOTIDE SEQUENCE [LARGE SCALE GENOMIC DNA]</scope>
    <source>
        <strain evidence="4">cv. Da-Ae</strain>
        <tissue evidence="3">Seedling</tissue>
    </source>
</reference>
<evidence type="ECO:0000313" key="4">
    <source>
        <dbReference type="Proteomes" id="UP000824890"/>
    </source>
</evidence>
<name>A0ABQ8DS97_BRANA</name>
<comment type="similarity">
    <text evidence="1">Belongs to the band 7/mec-2 family.</text>
</comment>
<gene>
    <name evidence="3" type="ORF">HID58_009354</name>
</gene>
<dbReference type="PANTHER" id="PTHR43327:SF10">
    <property type="entry name" value="STOMATIN-LIKE PROTEIN 2, MITOCHONDRIAL"/>
    <property type="match status" value="1"/>
</dbReference>
<feature type="domain" description="STML2-like C-terminal extension" evidence="2">
    <location>
        <begin position="238"/>
        <end position="297"/>
    </location>
</feature>
<dbReference type="CDD" id="cd08829">
    <property type="entry name" value="SPFH_paraslipin"/>
    <property type="match status" value="1"/>
</dbReference>
<dbReference type="InterPro" id="IPR050710">
    <property type="entry name" value="Band7/mec-2_domain"/>
</dbReference>
<evidence type="ECO:0000259" key="2">
    <source>
        <dbReference type="Pfam" id="PF16200"/>
    </source>
</evidence>
<sequence length="316" mass="34170">LHKKMMIRSRTAATTAARSLGYLRHSSALVHSPLLSGATATTPSVRHFTSPVNSSIWLIVNPHLASYGVENPIYAVMQLAQTTMRSELGKITLDKTFEERDALNVKIVEAINVAAKDWGLECLRYEISEYFFLCFDSFGGFSCLAISKYMCCCIPGDIMPPNGVRVAMEMQAEAERKKRAQILESEGERQAHINIADGKKSSVILESEAAKMDQVNRASGEAEAILARAQATARGLTMLSQSLKETGGVEAASLRVAEQYIQAFGNIAKEGTTMLLPSSAANPANMIAQALTMYKSLVPNGGIQETSAVESSSKAK</sequence>
<feature type="non-terminal residue" evidence="3">
    <location>
        <position position="1"/>
    </location>
</feature>